<reference evidence="2" key="1">
    <citation type="submission" date="2016-05" db="EMBL/GenBank/DDBJ databases">
        <title>Comparative genomics of biotechnologically important yeasts.</title>
        <authorList>
            <consortium name="DOE Joint Genome Institute"/>
            <person name="Riley R."/>
            <person name="Haridas S."/>
            <person name="Wolfe K.H."/>
            <person name="Lopes M.R."/>
            <person name="Hittinger C.T."/>
            <person name="Goker M."/>
            <person name="Salamov A."/>
            <person name="Wisecaver J."/>
            <person name="Long T.M."/>
            <person name="Aerts A.L."/>
            <person name="Barry K."/>
            <person name="Choi C."/>
            <person name="Clum A."/>
            <person name="Coughlan A.Y."/>
            <person name="Deshpande S."/>
            <person name="Douglass A.P."/>
            <person name="Hanson S.J."/>
            <person name="Klenk H.-P."/>
            <person name="Labutti K."/>
            <person name="Lapidus A."/>
            <person name="Lindquist E."/>
            <person name="Lipzen A."/>
            <person name="Meier-Kolthoff J.P."/>
            <person name="Ohm R.A."/>
            <person name="Otillar R.P."/>
            <person name="Pangilinan J."/>
            <person name="Peng Y."/>
            <person name="Rokas A."/>
            <person name="Rosa C.A."/>
            <person name="Scheuner C."/>
            <person name="Sibirny A.A."/>
            <person name="Slot J.C."/>
            <person name="Stielow J.B."/>
            <person name="Sun H."/>
            <person name="Kurtzman C.P."/>
            <person name="Blackwell M."/>
            <person name="Grigoriev I.V."/>
            <person name="Jeffries T.W."/>
        </authorList>
    </citation>
    <scope>NUCLEOTIDE SEQUENCE [LARGE SCALE GENOMIC DNA]</scope>
    <source>
        <strain evidence="2">NRRL Y-17324</strain>
    </source>
</reference>
<dbReference type="EMBL" id="KV453911">
    <property type="protein sequence ID" value="ODV79796.1"/>
    <property type="molecule type" value="Genomic_DNA"/>
</dbReference>
<dbReference type="GeneID" id="30981624"/>
<dbReference type="Proteomes" id="UP000094285">
    <property type="component" value="Unassembled WGS sequence"/>
</dbReference>
<protein>
    <submittedName>
        <fullName evidence="1">Uncharacterized protein</fullName>
    </submittedName>
</protein>
<evidence type="ECO:0000313" key="1">
    <source>
        <dbReference type="EMBL" id="ODV79796.1"/>
    </source>
</evidence>
<evidence type="ECO:0000313" key="2">
    <source>
        <dbReference type="Proteomes" id="UP000094285"/>
    </source>
</evidence>
<dbReference type="RefSeq" id="XP_020064918.1">
    <property type="nucleotide sequence ID" value="XM_020207487.1"/>
</dbReference>
<gene>
    <name evidence="1" type="ORF">CANTADRAFT_25646</name>
</gene>
<proteinExistence type="predicted"/>
<sequence length="147" mass="17143">MLVYDEKWQRGRKRRNVNKEMNLERQMQLEMVKLMELWVEARIIDHRSVTISHGEVNKKVVAERRRFLFMGDGESGHQAAFLAGSLTCKKPSRSTTCVTRMSRKWRRGALGTIGVTLIRGKIHQLRNCATNLTRNYVPHSPRFEGVY</sequence>
<dbReference type="AlphaFoldDB" id="A0A1E4SJW3"/>
<name>A0A1E4SJW3_9ASCO</name>
<accession>A0A1E4SJW3</accession>
<organism evidence="1 2">
    <name type="scientific">Suhomyces tanzawaensis NRRL Y-17324</name>
    <dbReference type="NCBI Taxonomy" id="984487"/>
    <lineage>
        <taxon>Eukaryota</taxon>
        <taxon>Fungi</taxon>
        <taxon>Dikarya</taxon>
        <taxon>Ascomycota</taxon>
        <taxon>Saccharomycotina</taxon>
        <taxon>Pichiomycetes</taxon>
        <taxon>Debaryomycetaceae</taxon>
        <taxon>Suhomyces</taxon>
    </lineage>
</organism>
<keyword evidence="2" id="KW-1185">Reference proteome</keyword>